<keyword evidence="8 12" id="KW-0067">ATP-binding</keyword>
<evidence type="ECO:0000313" key="17">
    <source>
        <dbReference type="Proteomes" id="UP000824211"/>
    </source>
</evidence>
<dbReference type="PANTHER" id="PTHR48095">
    <property type="entry name" value="PYRUVATE CARBOXYLASE SUBUNIT A"/>
    <property type="match status" value="1"/>
</dbReference>
<dbReference type="GO" id="GO:0046872">
    <property type="term" value="F:metal ion binding"/>
    <property type="evidence" value="ECO:0007669"/>
    <property type="project" value="UniProtKB-KW"/>
</dbReference>
<keyword evidence="9" id="KW-0460">Magnesium</keyword>
<keyword evidence="13" id="KW-0276">Fatty acid metabolism</keyword>
<dbReference type="Pfam" id="PF02786">
    <property type="entry name" value="CPSase_L_D2"/>
    <property type="match status" value="1"/>
</dbReference>
<dbReference type="EC" id="6.3.4.14" evidence="4 13"/>
<evidence type="ECO:0000256" key="10">
    <source>
        <dbReference type="ARBA" id="ARBA00023267"/>
    </source>
</evidence>
<dbReference type="Pfam" id="PF00289">
    <property type="entry name" value="Biotin_carb_N"/>
    <property type="match status" value="1"/>
</dbReference>
<dbReference type="InterPro" id="IPR051602">
    <property type="entry name" value="ACC_Biotin_Carboxylase"/>
</dbReference>
<proteinExistence type="predicted"/>
<evidence type="ECO:0000256" key="8">
    <source>
        <dbReference type="ARBA" id="ARBA00022840"/>
    </source>
</evidence>
<dbReference type="InterPro" id="IPR005479">
    <property type="entry name" value="CPAse_ATP-bd"/>
</dbReference>
<dbReference type="SMART" id="SM00878">
    <property type="entry name" value="Biotin_carb_C"/>
    <property type="match status" value="1"/>
</dbReference>
<keyword evidence="6" id="KW-0479">Metal-binding</keyword>
<dbReference type="GO" id="GO:0005524">
    <property type="term" value="F:ATP binding"/>
    <property type="evidence" value="ECO:0007669"/>
    <property type="project" value="UniProtKB-UniRule"/>
</dbReference>
<dbReference type="InterPro" id="IPR004549">
    <property type="entry name" value="Acetyl_CoA_COase_biotin_COase"/>
</dbReference>
<dbReference type="PROSITE" id="PS00866">
    <property type="entry name" value="CPSASE_1"/>
    <property type="match status" value="1"/>
</dbReference>
<feature type="domain" description="Biotin carboxylation" evidence="15">
    <location>
        <begin position="1"/>
        <end position="446"/>
    </location>
</feature>
<evidence type="ECO:0000256" key="6">
    <source>
        <dbReference type="ARBA" id="ARBA00022723"/>
    </source>
</evidence>
<dbReference type="SUPFAM" id="SSF56059">
    <property type="entry name" value="Glutathione synthetase ATP-binding domain-like"/>
    <property type="match status" value="1"/>
</dbReference>
<dbReference type="Proteomes" id="UP000824211">
    <property type="component" value="Unassembled WGS sequence"/>
</dbReference>
<dbReference type="AlphaFoldDB" id="A0A9D2S6T9"/>
<dbReference type="PROSITE" id="PS00867">
    <property type="entry name" value="CPSASE_2"/>
    <property type="match status" value="1"/>
</dbReference>
<keyword evidence="13" id="KW-0444">Lipid biosynthesis</keyword>
<evidence type="ECO:0000256" key="3">
    <source>
        <dbReference type="ARBA" id="ARBA00011750"/>
    </source>
</evidence>
<evidence type="ECO:0000256" key="12">
    <source>
        <dbReference type="PROSITE-ProRule" id="PRU00409"/>
    </source>
</evidence>
<comment type="subunit">
    <text evidence="3 13">Acetyl-CoA carboxylase is a heterohexamer of biotin carboxyl carrier protein, biotin carboxylase and the two subunits of carboxyl transferase in a 2:2 complex.</text>
</comment>
<name>A0A9D2S6T9_9FIRM</name>
<keyword evidence="10 13" id="KW-0092">Biotin</keyword>
<evidence type="ECO:0000256" key="9">
    <source>
        <dbReference type="ARBA" id="ARBA00022842"/>
    </source>
</evidence>
<dbReference type="SUPFAM" id="SSF51246">
    <property type="entry name" value="Rudiment single hybrid motif"/>
    <property type="match status" value="1"/>
</dbReference>
<dbReference type="GO" id="GO:0004075">
    <property type="term" value="F:biotin carboxylase activity"/>
    <property type="evidence" value="ECO:0007669"/>
    <property type="project" value="UniProtKB-EC"/>
</dbReference>
<reference evidence="16" key="1">
    <citation type="journal article" date="2021" name="PeerJ">
        <title>Extensive microbial diversity within the chicken gut microbiome revealed by metagenomics and culture.</title>
        <authorList>
            <person name="Gilroy R."/>
            <person name="Ravi A."/>
            <person name="Getino M."/>
            <person name="Pursley I."/>
            <person name="Horton D.L."/>
            <person name="Alikhan N.F."/>
            <person name="Baker D."/>
            <person name="Gharbi K."/>
            <person name="Hall N."/>
            <person name="Watson M."/>
            <person name="Adriaenssens E.M."/>
            <person name="Foster-Nyarko E."/>
            <person name="Jarju S."/>
            <person name="Secka A."/>
            <person name="Antonio M."/>
            <person name="Oren A."/>
            <person name="Chaudhuri R.R."/>
            <person name="La Ragione R."/>
            <person name="Hildebrand F."/>
            <person name="Pallen M.J."/>
        </authorList>
    </citation>
    <scope>NUCLEOTIDE SEQUENCE</scope>
    <source>
        <strain evidence="16">ChiHjej9B8-13557</strain>
    </source>
</reference>
<evidence type="ECO:0000256" key="13">
    <source>
        <dbReference type="RuleBase" id="RU365063"/>
    </source>
</evidence>
<sequence>MFKRVLIANRGEIALRIQRACRELEIEPVVVYSAADAEALHVQLAEEAYCIGPARAADSYLNMDAILTVAKAARCDAIHPGYGFLSENDQFADACAEAGIAFIGPSGDVIRAMGNKAAARALMQKAGVPVVPGSDGAVADAAEAKALADKIGYPVLIKASAGGGGRGMRRVFDPEQLVPLFEEARSESVACFGSGEMYIEKLILNPKHIEFQILADKMGHVIQLGERDCSIQRRNQKMIEESPSRALTPELRQKMGAAAVAAARAAGYENAGTIEFVLDPAGNFYFIEMNTRIQVEHPVTEFVTGIDLVREQIRIAAGLPLSHTQEEVALRGHAIECRLNAEDPSKNFQPCPGRIDFLHLPGGCGVRVDTGLYNGYTLPPYYDSLMAKLVVWAPTRLEAIRRMRRVLEELTVEGPANNADLLHQILYHPEFVRGSCTTAFLDENLDTLLQWSRAGDEEAKG</sequence>
<keyword evidence="7 12" id="KW-0547">Nucleotide-binding</keyword>
<comment type="function">
    <text evidence="1 13">This protein is a component of the acetyl coenzyme A carboxylase complex; first, biotin carboxylase catalyzes the carboxylation of the carrier protein and then the transcarboxylase transfers the carboxyl group to form malonyl-CoA.</text>
</comment>
<comment type="pathway">
    <text evidence="2 13">Lipid metabolism; malonyl-CoA biosynthesis; malonyl-CoA from acetyl-CoA: step 1/1.</text>
</comment>
<dbReference type="InterPro" id="IPR005482">
    <property type="entry name" value="Biotin_COase_C"/>
</dbReference>
<dbReference type="PROSITE" id="PS50975">
    <property type="entry name" value="ATP_GRASP"/>
    <property type="match status" value="1"/>
</dbReference>
<dbReference type="InterPro" id="IPR011764">
    <property type="entry name" value="Biotin_carboxylation_dom"/>
</dbReference>
<dbReference type="EMBL" id="DWXX01000005">
    <property type="protein sequence ID" value="HJB58096.1"/>
    <property type="molecule type" value="Genomic_DNA"/>
</dbReference>
<evidence type="ECO:0000256" key="2">
    <source>
        <dbReference type="ARBA" id="ARBA00004956"/>
    </source>
</evidence>
<dbReference type="PROSITE" id="PS50979">
    <property type="entry name" value="BC"/>
    <property type="match status" value="1"/>
</dbReference>
<gene>
    <name evidence="16" type="primary">accC</name>
    <name evidence="16" type="ORF">H9771_00290</name>
</gene>
<feature type="domain" description="ATP-grasp" evidence="14">
    <location>
        <begin position="120"/>
        <end position="317"/>
    </location>
</feature>
<accession>A0A9D2S6T9</accession>
<evidence type="ECO:0000256" key="1">
    <source>
        <dbReference type="ARBA" id="ARBA00003761"/>
    </source>
</evidence>
<evidence type="ECO:0000256" key="7">
    <source>
        <dbReference type="ARBA" id="ARBA00022741"/>
    </source>
</evidence>
<evidence type="ECO:0000256" key="5">
    <source>
        <dbReference type="ARBA" id="ARBA00022598"/>
    </source>
</evidence>
<dbReference type="FunFam" id="3.40.50.20:FF:000010">
    <property type="entry name" value="Propionyl-CoA carboxylase subunit alpha"/>
    <property type="match status" value="1"/>
</dbReference>
<evidence type="ECO:0000256" key="4">
    <source>
        <dbReference type="ARBA" id="ARBA00013263"/>
    </source>
</evidence>
<keyword evidence="13" id="KW-0275">Fatty acid biosynthesis</keyword>
<dbReference type="Gene3D" id="3.30.470.20">
    <property type="entry name" value="ATP-grasp fold, B domain"/>
    <property type="match status" value="1"/>
</dbReference>
<dbReference type="InterPro" id="IPR011054">
    <property type="entry name" value="Rudment_hybrid_motif"/>
</dbReference>
<dbReference type="PANTHER" id="PTHR48095:SF2">
    <property type="entry name" value="BIOTIN CARBOXYLASE, CHLOROPLASTIC"/>
    <property type="match status" value="1"/>
</dbReference>
<evidence type="ECO:0000313" key="16">
    <source>
        <dbReference type="EMBL" id="HJB58096.1"/>
    </source>
</evidence>
<dbReference type="Pfam" id="PF02785">
    <property type="entry name" value="Biotin_carb_C"/>
    <property type="match status" value="1"/>
</dbReference>
<keyword evidence="13" id="KW-0443">Lipid metabolism</keyword>
<organism evidence="16 17">
    <name type="scientific">Candidatus Faecalibacterium faecipullorum</name>
    <dbReference type="NCBI Taxonomy" id="2838578"/>
    <lineage>
        <taxon>Bacteria</taxon>
        <taxon>Bacillati</taxon>
        <taxon>Bacillota</taxon>
        <taxon>Clostridia</taxon>
        <taxon>Eubacteriales</taxon>
        <taxon>Oscillospiraceae</taxon>
        <taxon>Faecalibacterium</taxon>
    </lineage>
</organism>
<reference evidence="16" key="2">
    <citation type="submission" date="2021-04" db="EMBL/GenBank/DDBJ databases">
        <authorList>
            <person name="Gilroy R."/>
        </authorList>
    </citation>
    <scope>NUCLEOTIDE SEQUENCE</scope>
    <source>
        <strain evidence="16">ChiHjej9B8-13557</strain>
    </source>
</reference>
<dbReference type="FunFam" id="3.30.1490.20:FF:000018">
    <property type="entry name" value="Biotin carboxylase"/>
    <property type="match status" value="1"/>
</dbReference>
<evidence type="ECO:0000259" key="15">
    <source>
        <dbReference type="PROSITE" id="PS50979"/>
    </source>
</evidence>
<dbReference type="GO" id="GO:0006633">
    <property type="term" value="P:fatty acid biosynthetic process"/>
    <property type="evidence" value="ECO:0007669"/>
    <property type="project" value="UniProtKB-KW"/>
</dbReference>
<dbReference type="SUPFAM" id="SSF52440">
    <property type="entry name" value="PreATP-grasp domain"/>
    <property type="match status" value="1"/>
</dbReference>
<dbReference type="InterPro" id="IPR016185">
    <property type="entry name" value="PreATP-grasp_dom_sf"/>
</dbReference>
<evidence type="ECO:0000256" key="11">
    <source>
        <dbReference type="ARBA" id="ARBA00048600"/>
    </source>
</evidence>
<evidence type="ECO:0000259" key="14">
    <source>
        <dbReference type="PROSITE" id="PS50975"/>
    </source>
</evidence>
<protein>
    <recommendedName>
        <fullName evidence="4 13">Biotin carboxylase</fullName>
        <ecNumber evidence="4 13">6.3.4.14</ecNumber>
    </recommendedName>
    <alternativeName>
        <fullName evidence="13">Acetyl-coenzyme A carboxylase biotin carboxylase subunit A</fullName>
    </alternativeName>
</protein>
<dbReference type="InterPro" id="IPR005481">
    <property type="entry name" value="BC-like_N"/>
</dbReference>
<comment type="caution">
    <text evidence="16">The sequence shown here is derived from an EMBL/GenBank/DDBJ whole genome shotgun (WGS) entry which is preliminary data.</text>
</comment>
<dbReference type="NCBIfam" id="NF006367">
    <property type="entry name" value="PRK08591.1"/>
    <property type="match status" value="1"/>
</dbReference>
<comment type="catalytic activity">
    <reaction evidence="11 13">
        <text>N(6)-biotinyl-L-lysyl-[protein] + hydrogencarbonate + ATP = N(6)-carboxybiotinyl-L-lysyl-[protein] + ADP + phosphate + H(+)</text>
        <dbReference type="Rhea" id="RHEA:13501"/>
        <dbReference type="Rhea" id="RHEA-COMP:10505"/>
        <dbReference type="Rhea" id="RHEA-COMP:10506"/>
        <dbReference type="ChEBI" id="CHEBI:15378"/>
        <dbReference type="ChEBI" id="CHEBI:17544"/>
        <dbReference type="ChEBI" id="CHEBI:30616"/>
        <dbReference type="ChEBI" id="CHEBI:43474"/>
        <dbReference type="ChEBI" id="CHEBI:83144"/>
        <dbReference type="ChEBI" id="CHEBI:83145"/>
        <dbReference type="ChEBI" id="CHEBI:456216"/>
        <dbReference type="EC" id="6.3.4.14"/>
    </reaction>
</comment>
<keyword evidence="5 13" id="KW-0436">Ligase</keyword>
<dbReference type="InterPro" id="IPR011761">
    <property type="entry name" value="ATP-grasp"/>
</dbReference>
<dbReference type="NCBIfam" id="TIGR00514">
    <property type="entry name" value="accC"/>
    <property type="match status" value="1"/>
</dbReference>